<proteinExistence type="predicted"/>
<comment type="caution">
    <text evidence="1">The sequence shown here is derived from an EMBL/GenBank/DDBJ whole genome shotgun (WGS) entry which is preliminary data.</text>
</comment>
<dbReference type="EMBL" id="CM046392">
    <property type="protein sequence ID" value="KAI8553253.1"/>
    <property type="molecule type" value="Genomic_DNA"/>
</dbReference>
<evidence type="ECO:0000313" key="1">
    <source>
        <dbReference type="EMBL" id="KAI8553253.1"/>
    </source>
</evidence>
<reference evidence="1" key="1">
    <citation type="submission" date="2022-02" db="EMBL/GenBank/DDBJ databases">
        <title>Plant Genome Project.</title>
        <authorList>
            <person name="Zhang R.-G."/>
        </authorList>
    </citation>
    <scope>NUCLEOTIDE SEQUENCE</scope>
    <source>
        <strain evidence="1">AT1</strain>
    </source>
</reference>
<accession>A0ACC0NL81</accession>
<protein>
    <submittedName>
        <fullName evidence="1">Uncharacterized protein</fullName>
    </submittedName>
</protein>
<organism evidence="1 2">
    <name type="scientific">Rhododendron molle</name>
    <name type="common">Chinese azalea</name>
    <name type="synonym">Azalea mollis</name>
    <dbReference type="NCBI Taxonomy" id="49168"/>
    <lineage>
        <taxon>Eukaryota</taxon>
        <taxon>Viridiplantae</taxon>
        <taxon>Streptophyta</taxon>
        <taxon>Embryophyta</taxon>
        <taxon>Tracheophyta</taxon>
        <taxon>Spermatophyta</taxon>
        <taxon>Magnoliopsida</taxon>
        <taxon>eudicotyledons</taxon>
        <taxon>Gunneridae</taxon>
        <taxon>Pentapetalae</taxon>
        <taxon>asterids</taxon>
        <taxon>Ericales</taxon>
        <taxon>Ericaceae</taxon>
        <taxon>Ericoideae</taxon>
        <taxon>Rhodoreae</taxon>
        <taxon>Rhododendron</taxon>
    </lineage>
</organism>
<sequence>MASPNILQSLLLLCIVWSLNSSSPYTTPSTTNSSSTNLDSHFSSIRFFCKSTPYPDVCFDSLKLSISINITPNIITYLLQSLQTALTEAGNLSNLLSSAGTSSGIIEKQRGAIQDCKDLHQSTVASLKKSVSRINSAPDSQKMADAGAFLTAALTNKNTCLEGLDSASGPMKPTLVNSVISTYKHISNCLSMLPEPATKGGHTNRRLLGFPKWLSRKDRRILQDTSGDEYDPSGVLEVAADGSGNFTTITDAINFTPNNSDERVIIYVREGVYEENVDIPSYKPNIVLLGDGSDVTIITGNRSVADGWTTFRSATVAVSAEGFLARDITFENRAGPGKHQAVALRVNGDLGALYRCIINGYQDTLYVHSFRQFYRECDISGTIDFIFGNAAVVFQACNIVSKMPLPGQFTVITAQSRDSPYEDSGISIQNCSIEASDDLYSNISSGTIINNYLGRPWRVYSRTVYIESYIDDFIDQTGWKEWSGDQGLATLYYGEYANTGPGSSTENRVTWPGQRETSALSAVIVSSKVNQTMAFQDFDHISERRKNERKQKVKKRIIIALVSTVAVVLLIAAAICGVMYSNHHSDHSNNGSSSPQVKPEKEISQSQKAVKMICAPTDYKQTCESSLSKAVSSNSSTAAPETKDLLKAAISVVANEIKIAINHTSSFKFDTPELKGALEDCMLLLEDAMEELNNSISNVAGQSLGKLNSNTPDLNNWLSAVMSYQQTCIDGFPEGELKSSLEKALKNAGELTSNALAIINQVSSVFSKFMQAPPAANRRLLSNDHSSLGKDGLPTWMTHEDRRMLKAQPAKLTPNVIVAKDGSGKFTSISAALAAIPPNYQGRYIIYVKEGIYEEYVTVTQKMVNITMYGDGSQKTIITGNKNFVDGTRTFQTATFAALGDGFMAQSMGFRNTAGPEKHQAVALRVQADRSIFLNCRMEGYQDTLYAQTHRQFYRSCLITGTIDFIFGDSAAIFQNCVMYVRRPLDNQQTIVTAQGRTDRHETTGIVIQNCRILADASLEPDKTKIKSYLGRPWKEFSRTIIMQSEIGDLIHPDGWLPWDKDFGLKTLYYAEFNNKGPGASVAARVKWPGLKVINKDEATQYTVGPFIQGDSWVNAAGVPVHFGLF</sequence>
<gene>
    <name evidence="1" type="ORF">RHMOL_Rhmol05G0001200</name>
</gene>
<name>A0ACC0NL81_RHOML</name>
<keyword evidence="2" id="KW-1185">Reference proteome</keyword>
<evidence type="ECO:0000313" key="2">
    <source>
        <dbReference type="Proteomes" id="UP001062846"/>
    </source>
</evidence>
<dbReference type="Proteomes" id="UP001062846">
    <property type="component" value="Chromosome 5"/>
</dbReference>